<evidence type="ECO:0000256" key="6">
    <source>
        <dbReference type="ARBA" id="ARBA00023049"/>
    </source>
</evidence>
<evidence type="ECO:0000256" key="2">
    <source>
        <dbReference type="ARBA" id="ARBA00022670"/>
    </source>
</evidence>
<evidence type="ECO:0000256" key="1">
    <source>
        <dbReference type="ARBA" id="ARBA00001947"/>
    </source>
</evidence>
<keyword evidence="7" id="KW-0812">Transmembrane</keyword>
<comment type="caution">
    <text evidence="9">The sequence shown here is derived from an EMBL/GenBank/DDBJ whole genome shotgun (WGS) entry which is preliminary data.</text>
</comment>
<dbReference type="InterPro" id="IPR050570">
    <property type="entry name" value="Cell_wall_metabolism_enzyme"/>
</dbReference>
<keyword evidence="7" id="KW-1133">Transmembrane helix</keyword>
<gene>
    <name evidence="9" type="ORF">GCM10017764_19960</name>
</gene>
<dbReference type="CDD" id="cd12797">
    <property type="entry name" value="M23_peptidase"/>
    <property type="match status" value="1"/>
</dbReference>
<comment type="cofactor">
    <cofactor evidence="1">
        <name>Zn(2+)</name>
        <dbReference type="ChEBI" id="CHEBI:29105"/>
    </cofactor>
</comment>
<dbReference type="Proteomes" id="UP000620550">
    <property type="component" value="Unassembled WGS sequence"/>
</dbReference>
<evidence type="ECO:0000256" key="7">
    <source>
        <dbReference type="SAM" id="Phobius"/>
    </source>
</evidence>
<dbReference type="PANTHER" id="PTHR21666:SF288">
    <property type="entry name" value="CELL DIVISION PROTEIN YTFB"/>
    <property type="match status" value="1"/>
</dbReference>
<keyword evidence="6" id="KW-0482">Metalloprotease</keyword>
<protein>
    <recommendedName>
        <fullName evidence="8">M23ase beta-sheet core domain-containing protein</fullName>
    </recommendedName>
</protein>
<dbReference type="EMBL" id="BNAF01000007">
    <property type="protein sequence ID" value="GHE36774.1"/>
    <property type="molecule type" value="Genomic_DNA"/>
</dbReference>
<feature type="domain" description="M23ase beta-sheet core" evidence="8">
    <location>
        <begin position="197"/>
        <end position="291"/>
    </location>
</feature>
<evidence type="ECO:0000256" key="5">
    <source>
        <dbReference type="ARBA" id="ARBA00022833"/>
    </source>
</evidence>
<dbReference type="PANTHER" id="PTHR21666">
    <property type="entry name" value="PEPTIDASE-RELATED"/>
    <property type="match status" value="1"/>
</dbReference>
<keyword evidence="7" id="KW-0472">Membrane</keyword>
<reference evidence="10" key="1">
    <citation type="journal article" date="2019" name="Int. J. Syst. Evol. Microbiol.">
        <title>The Global Catalogue of Microorganisms (GCM) 10K type strain sequencing project: providing services to taxonomists for standard genome sequencing and annotation.</title>
        <authorList>
            <consortium name="The Broad Institute Genomics Platform"/>
            <consortium name="The Broad Institute Genome Sequencing Center for Infectious Disease"/>
            <person name="Wu L."/>
            <person name="Ma J."/>
        </authorList>
    </citation>
    <scope>NUCLEOTIDE SEQUENCE [LARGE SCALE GENOMIC DNA]</scope>
    <source>
        <strain evidence="10">CGMCC 1.12966</strain>
    </source>
</reference>
<dbReference type="InterPro" id="IPR011055">
    <property type="entry name" value="Dup_hybrid_motif"/>
</dbReference>
<keyword evidence="4" id="KW-0378">Hydrolase</keyword>
<evidence type="ECO:0000259" key="8">
    <source>
        <dbReference type="Pfam" id="PF01551"/>
    </source>
</evidence>
<dbReference type="Gene3D" id="2.70.70.10">
    <property type="entry name" value="Glucose Permease (Domain IIA)"/>
    <property type="match status" value="1"/>
</dbReference>
<proteinExistence type="predicted"/>
<keyword evidence="2" id="KW-0645">Protease</keyword>
<feature type="transmembrane region" description="Helical" evidence="7">
    <location>
        <begin position="47"/>
        <end position="66"/>
    </location>
</feature>
<dbReference type="SUPFAM" id="SSF51261">
    <property type="entry name" value="Duplicated hybrid motif"/>
    <property type="match status" value="1"/>
</dbReference>
<keyword evidence="10" id="KW-1185">Reference proteome</keyword>
<organism evidence="9 10">
    <name type="scientific">Sphingobacterium griseoflavum</name>
    <dbReference type="NCBI Taxonomy" id="1474952"/>
    <lineage>
        <taxon>Bacteria</taxon>
        <taxon>Pseudomonadati</taxon>
        <taxon>Bacteroidota</taxon>
        <taxon>Sphingobacteriia</taxon>
        <taxon>Sphingobacteriales</taxon>
        <taxon>Sphingobacteriaceae</taxon>
        <taxon>Sphingobacterium</taxon>
    </lineage>
</organism>
<evidence type="ECO:0000313" key="10">
    <source>
        <dbReference type="Proteomes" id="UP000620550"/>
    </source>
</evidence>
<evidence type="ECO:0000256" key="3">
    <source>
        <dbReference type="ARBA" id="ARBA00022723"/>
    </source>
</evidence>
<keyword evidence="3" id="KW-0479">Metal-binding</keyword>
<keyword evidence="5" id="KW-0862">Zinc</keyword>
<dbReference type="Pfam" id="PF01551">
    <property type="entry name" value="Peptidase_M23"/>
    <property type="match status" value="1"/>
</dbReference>
<sequence length="297" mass="33455">MLRIIKKVFVIDAMLKKKTAVLFVETDGTSTRKMQVPTLIVNHWKKIVGSFVALIAMTVFCVAYIVKQQTSEAYTAVYNKKINLLNEQKKQLEEEGFNSQLTTDEMKKSFDSIDSTLTSINKKMRTRGLKEIKMKHVGGPVETGEDDLVELSLFYKKQLKNLEAKLDGMPLGVPHPGRITSPFGYRRNPFTNRGREMHAGVDLKGRMGDPVRATAKGRVTFAGYKGDYGYVVMVKHNNGYETRYAHLTRTRVKRGEAIEAGEVVGLLGSTGRSTGPHLHYEVVKNDKKLNPSKFFSF</sequence>
<evidence type="ECO:0000313" key="9">
    <source>
        <dbReference type="EMBL" id="GHE36774.1"/>
    </source>
</evidence>
<dbReference type="InterPro" id="IPR016047">
    <property type="entry name" value="M23ase_b-sheet_dom"/>
</dbReference>
<evidence type="ECO:0000256" key="4">
    <source>
        <dbReference type="ARBA" id="ARBA00022801"/>
    </source>
</evidence>
<name>A0ABQ3HX73_9SPHI</name>
<accession>A0ABQ3HX73</accession>